<dbReference type="Gene3D" id="3.10.350.10">
    <property type="entry name" value="LysM domain"/>
    <property type="match status" value="3"/>
</dbReference>
<dbReference type="PANTHER" id="PTHR33734:SF22">
    <property type="entry name" value="MEMBRANE-BOUND LYTIC MUREIN TRANSGLYCOSYLASE D"/>
    <property type="match status" value="1"/>
</dbReference>
<dbReference type="SUPFAM" id="SSF54106">
    <property type="entry name" value="LysM domain"/>
    <property type="match status" value="2"/>
</dbReference>
<accession>A0A7W5FL64</accession>
<evidence type="ECO:0000313" key="3">
    <source>
        <dbReference type="EMBL" id="MBB3108880.1"/>
    </source>
</evidence>
<sequence length="369" mass="39014">MNENQTDNEYRPRSMRKNKNQNQNKVPVKMLLALVPLLLIIAAGAYSLFYGQNSAEQRLTLSGNSQTEGNAANSGEVEGSDTPNADGQAATDGDTPVVSNDEPSNAPTEGSDLTEDGASSGSAVDSDEAGEQGQASSGAGAGSAAEPSDEPKQETSKPQGEKTSSGSSSTSSKTTVKLPTTYKVQEGDTLSTISEKFYHSKEQVSLLAEKNNLIFINDLKVGDTITIPAVSSGSGTNSQQQIDYSKISLPASYLVRSGDTLYRLSKLFYNSSDYAQLISDANKLDAETALKAGMILTIPARPASNQGDSDKSSQQKVVEHTVKEGETLSSISRKYYKSSGYADKIASYNHIADGDSVKVGDVLRIPPIA</sequence>
<dbReference type="InterPro" id="IPR036779">
    <property type="entry name" value="LysM_dom_sf"/>
</dbReference>
<feature type="region of interest" description="Disordered" evidence="1">
    <location>
        <begin position="64"/>
        <end position="179"/>
    </location>
</feature>
<feature type="domain" description="LysM" evidence="2">
    <location>
        <begin position="251"/>
        <end position="298"/>
    </location>
</feature>
<feature type="domain" description="LysM" evidence="2">
    <location>
        <begin position="180"/>
        <end position="227"/>
    </location>
</feature>
<feature type="compositionally biased region" description="Polar residues" evidence="1">
    <location>
        <begin position="64"/>
        <end position="73"/>
    </location>
</feature>
<feature type="region of interest" description="Disordered" evidence="1">
    <location>
        <begin position="301"/>
        <end position="321"/>
    </location>
</feature>
<evidence type="ECO:0000313" key="4">
    <source>
        <dbReference type="Proteomes" id="UP000570361"/>
    </source>
</evidence>
<dbReference type="SMART" id="SM00257">
    <property type="entry name" value="LysM"/>
    <property type="match status" value="3"/>
</dbReference>
<name>A0A7W5FL64_9BACL</name>
<feature type="domain" description="LysM" evidence="2">
    <location>
        <begin position="318"/>
        <end position="365"/>
    </location>
</feature>
<feature type="region of interest" description="Disordered" evidence="1">
    <location>
        <begin position="1"/>
        <end position="22"/>
    </location>
</feature>
<evidence type="ECO:0000256" key="1">
    <source>
        <dbReference type="SAM" id="MobiDB-lite"/>
    </source>
</evidence>
<keyword evidence="4" id="KW-1185">Reference proteome</keyword>
<feature type="compositionally biased region" description="Low complexity" evidence="1">
    <location>
        <begin position="131"/>
        <end position="146"/>
    </location>
</feature>
<feature type="compositionally biased region" description="Basic and acidic residues" evidence="1">
    <location>
        <begin position="308"/>
        <end position="321"/>
    </location>
</feature>
<dbReference type="Pfam" id="PF01476">
    <property type="entry name" value="LysM"/>
    <property type="match status" value="3"/>
</dbReference>
<dbReference type="EMBL" id="JACHXK010000002">
    <property type="protein sequence ID" value="MBB3108880.1"/>
    <property type="molecule type" value="Genomic_DNA"/>
</dbReference>
<protein>
    <submittedName>
        <fullName evidence="3">Nucleoid-associated protein YgaU</fullName>
    </submittedName>
</protein>
<evidence type="ECO:0000259" key="2">
    <source>
        <dbReference type="PROSITE" id="PS51782"/>
    </source>
</evidence>
<comment type="caution">
    <text evidence="3">The sequence shown here is derived from an EMBL/GenBank/DDBJ whole genome shotgun (WGS) entry which is preliminary data.</text>
</comment>
<proteinExistence type="predicted"/>
<dbReference type="PROSITE" id="PS51782">
    <property type="entry name" value="LYSM"/>
    <property type="match status" value="3"/>
</dbReference>
<organism evidence="3 4">
    <name type="scientific">Paenibacillus phyllosphaerae</name>
    <dbReference type="NCBI Taxonomy" id="274593"/>
    <lineage>
        <taxon>Bacteria</taxon>
        <taxon>Bacillati</taxon>
        <taxon>Bacillota</taxon>
        <taxon>Bacilli</taxon>
        <taxon>Bacillales</taxon>
        <taxon>Paenibacillaceae</taxon>
        <taxon>Paenibacillus</taxon>
    </lineage>
</organism>
<dbReference type="AlphaFoldDB" id="A0A7W5FL64"/>
<reference evidence="3 4" key="1">
    <citation type="submission" date="2020-08" db="EMBL/GenBank/DDBJ databases">
        <title>Genomic Encyclopedia of Type Strains, Phase III (KMG-III): the genomes of soil and plant-associated and newly described type strains.</title>
        <authorList>
            <person name="Whitman W."/>
        </authorList>
    </citation>
    <scope>NUCLEOTIDE SEQUENCE [LARGE SCALE GENOMIC DNA]</scope>
    <source>
        <strain evidence="3 4">CECT 5862</strain>
    </source>
</reference>
<gene>
    <name evidence="3" type="ORF">FHS18_000932</name>
</gene>
<dbReference type="Proteomes" id="UP000570361">
    <property type="component" value="Unassembled WGS sequence"/>
</dbReference>
<feature type="compositionally biased region" description="Low complexity" evidence="1">
    <location>
        <begin position="162"/>
        <end position="179"/>
    </location>
</feature>
<dbReference type="PANTHER" id="PTHR33734">
    <property type="entry name" value="LYSM DOMAIN-CONTAINING GPI-ANCHORED PROTEIN 2"/>
    <property type="match status" value="1"/>
</dbReference>
<dbReference type="RefSeq" id="WP_183597497.1">
    <property type="nucleotide sequence ID" value="NZ_JACHXK010000002.1"/>
</dbReference>
<feature type="compositionally biased region" description="Polar residues" evidence="1">
    <location>
        <begin position="97"/>
        <end position="108"/>
    </location>
</feature>
<dbReference type="CDD" id="cd00118">
    <property type="entry name" value="LysM"/>
    <property type="match status" value="3"/>
</dbReference>
<dbReference type="InterPro" id="IPR018392">
    <property type="entry name" value="LysM"/>
</dbReference>